<comment type="caution">
    <text evidence="19">The sequence shown here is derived from an EMBL/GenBank/DDBJ whole genome shotgun (WGS) entry which is preliminary data.</text>
</comment>
<dbReference type="GO" id="GO:0046872">
    <property type="term" value="F:metal ion binding"/>
    <property type="evidence" value="ECO:0007669"/>
    <property type="project" value="UniProtKB-KW"/>
</dbReference>
<evidence type="ECO:0000256" key="4">
    <source>
        <dbReference type="ARBA" id="ARBA00004533"/>
    </source>
</evidence>
<evidence type="ECO:0000256" key="8">
    <source>
        <dbReference type="ARBA" id="ARBA00022519"/>
    </source>
</evidence>
<keyword evidence="13 17" id="KW-0653">Protein transport</keyword>
<evidence type="ECO:0000256" key="12">
    <source>
        <dbReference type="ARBA" id="ARBA00022840"/>
    </source>
</evidence>
<proteinExistence type="inferred from homology"/>
<evidence type="ECO:0000313" key="20">
    <source>
        <dbReference type="Proteomes" id="UP000787156"/>
    </source>
</evidence>
<dbReference type="PANTHER" id="PTHR30258">
    <property type="entry name" value="TYPE II SECRETION SYSTEM PROTEIN GSPE-RELATED"/>
    <property type="match status" value="1"/>
</dbReference>
<dbReference type="Gene3D" id="3.40.50.300">
    <property type="entry name" value="P-loop containing nucleotide triphosphate hydrolases"/>
    <property type="match status" value="1"/>
</dbReference>
<comment type="cofactor">
    <cofactor evidence="1">
        <name>Zn(2+)</name>
        <dbReference type="ChEBI" id="CHEBI:29105"/>
    </cofactor>
</comment>
<dbReference type="GO" id="GO:0016887">
    <property type="term" value="F:ATP hydrolysis activity"/>
    <property type="evidence" value="ECO:0007669"/>
    <property type="project" value="TreeGrafter"/>
</dbReference>
<dbReference type="InterPro" id="IPR054757">
    <property type="entry name" value="GSPE_N1E"/>
</dbReference>
<evidence type="ECO:0000256" key="17">
    <source>
        <dbReference type="RuleBase" id="RU366070"/>
    </source>
</evidence>
<dbReference type="SUPFAM" id="SSF160246">
    <property type="entry name" value="EspE N-terminal domain-like"/>
    <property type="match status" value="1"/>
</dbReference>
<evidence type="ECO:0000256" key="2">
    <source>
        <dbReference type="ARBA" id="ARBA00003288"/>
    </source>
</evidence>
<dbReference type="InterPro" id="IPR037257">
    <property type="entry name" value="T2SS_E_N_sf"/>
</dbReference>
<keyword evidence="9" id="KW-0479">Metal-binding</keyword>
<dbReference type="CDD" id="cd01129">
    <property type="entry name" value="PulE-GspE-like"/>
    <property type="match status" value="1"/>
</dbReference>
<dbReference type="SUPFAM" id="SSF52540">
    <property type="entry name" value="P-loop containing nucleoside triphosphate hydrolases"/>
    <property type="match status" value="1"/>
</dbReference>
<feature type="domain" description="Bacterial type II secretion system protein E" evidence="18">
    <location>
        <begin position="312"/>
        <end position="326"/>
    </location>
</feature>
<dbReference type="SMART" id="SM00382">
    <property type="entry name" value="AAA"/>
    <property type="match status" value="1"/>
</dbReference>
<keyword evidence="12 17" id="KW-0067">ATP-binding</keyword>
<keyword evidence="15" id="KW-0472">Membrane</keyword>
<evidence type="ECO:0000256" key="5">
    <source>
        <dbReference type="ARBA" id="ARBA00006611"/>
    </source>
</evidence>
<keyword evidence="6 17" id="KW-0813">Transport</keyword>
<dbReference type="InterPro" id="IPR003593">
    <property type="entry name" value="AAA+_ATPase"/>
</dbReference>
<dbReference type="Proteomes" id="UP000787156">
    <property type="component" value="Unassembled WGS sequence"/>
</dbReference>
<keyword evidence="8" id="KW-0997">Cell inner membrane</keyword>
<evidence type="ECO:0000256" key="10">
    <source>
        <dbReference type="ARBA" id="ARBA00022741"/>
    </source>
</evidence>
<dbReference type="Gene3D" id="3.30.450.90">
    <property type="match status" value="1"/>
</dbReference>
<evidence type="ECO:0000256" key="6">
    <source>
        <dbReference type="ARBA" id="ARBA00022448"/>
    </source>
</evidence>
<evidence type="ECO:0000256" key="11">
    <source>
        <dbReference type="ARBA" id="ARBA00022833"/>
    </source>
</evidence>
<dbReference type="GO" id="GO:0015628">
    <property type="term" value="P:protein secretion by the type II secretion system"/>
    <property type="evidence" value="ECO:0007669"/>
    <property type="project" value="UniProtKB-UniRule"/>
</dbReference>
<dbReference type="PROSITE" id="PS00662">
    <property type="entry name" value="T2SP_E"/>
    <property type="match status" value="1"/>
</dbReference>
<dbReference type="Pfam" id="PF00437">
    <property type="entry name" value="T2SSE"/>
    <property type="match status" value="1"/>
</dbReference>
<dbReference type="InterPro" id="IPR027417">
    <property type="entry name" value="P-loop_NTPase"/>
</dbReference>
<comment type="function">
    <text evidence="2 17">ATPase component of the type II secretion system required for the energy-dependent secretion of extracellular factors such as proteases and toxins from the periplasm. Acts as a molecular motor to provide the energy that is required for assembly of the pseudopilus and the extrusion of substrates generated in the cytoplasm.</text>
</comment>
<evidence type="ECO:0000256" key="1">
    <source>
        <dbReference type="ARBA" id="ARBA00001947"/>
    </source>
</evidence>
<dbReference type="NCBIfam" id="TIGR02533">
    <property type="entry name" value="type_II_gspE"/>
    <property type="match status" value="1"/>
</dbReference>
<comment type="similarity">
    <text evidence="5 17">Belongs to the GSP E family.</text>
</comment>
<dbReference type="GO" id="GO:0005886">
    <property type="term" value="C:plasma membrane"/>
    <property type="evidence" value="ECO:0007669"/>
    <property type="project" value="UniProtKB-SubCell"/>
</dbReference>
<evidence type="ECO:0000256" key="16">
    <source>
        <dbReference type="ARBA" id="ARBA00034006"/>
    </source>
</evidence>
<dbReference type="GO" id="GO:0008564">
    <property type="term" value="F:protein-exporting ATPase activity"/>
    <property type="evidence" value="ECO:0007669"/>
    <property type="project" value="UniProtKB-EC"/>
</dbReference>
<dbReference type="InterPro" id="IPR013369">
    <property type="entry name" value="T2SS_GspE"/>
</dbReference>
<gene>
    <name evidence="19" type="primary">gspE</name>
    <name evidence="19" type="ORF">K8V79_02680</name>
</gene>
<dbReference type="InterPro" id="IPR001482">
    <property type="entry name" value="T2SS/T4SS_dom"/>
</dbReference>
<comment type="subcellular location">
    <subcellularLocation>
        <location evidence="4 17">Cell inner membrane</location>
    </subcellularLocation>
    <subcellularLocation>
        <location evidence="3">Cytoplasm</location>
    </subcellularLocation>
</comment>
<dbReference type="GO" id="GO:0005524">
    <property type="term" value="F:ATP binding"/>
    <property type="evidence" value="ECO:0007669"/>
    <property type="project" value="UniProtKB-UniRule"/>
</dbReference>
<dbReference type="Pfam" id="PF22341">
    <property type="entry name" value="GSPE_N1E"/>
    <property type="match status" value="1"/>
</dbReference>
<reference evidence="19" key="2">
    <citation type="submission" date="2021-09" db="EMBL/GenBank/DDBJ databases">
        <authorList>
            <person name="Gilroy R."/>
        </authorList>
    </citation>
    <scope>NUCLEOTIDE SEQUENCE</scope>
    <source>
        <strain evidence="19">CHK135-1449</strain>
    </source>
</reference>
<name>A0A9D2ZY98_ACILW</name>
<dbReference type="PANTHER" id="PTHR30258:SF27">
    <property type="entry name" value="BACTERIOPHAGE ADSORPTION PROTEIN B-RELATED"/>
    <property type="match status" value="1"/>
</dbReference>
<evidence type="ECO:0000259" key="18">
    <source>
        <dbReference type="PROSITE" id="PS00662"/>
    </source>
</evidence>
<sequence length="496" mass="55002">MQVLKQLQIPYSFAKRHGVLLRYEGDQAFIVRRDNTSMLALQEARRLLGHPAHYLLYSEQEFNQLLSASFAGDSGESQQVAAGLEDHPDLLSLAESVPEAEDLMDQEDDAPIVRLINALLSEAIRVGASDIHVESFEKRLSVRLRVDGQLREIVQPRRELAPLLVSRIKVMAKLDIAEKRIPQDGRISLRLAGREVDVRVSTLPSSYGERVVMRLLDKQAGRLNMTHLGLMSKDYERLKTLVHRPHGIILVTGPTGSGKTTTLYAALSDLNDGSKNILTAEDPVEYQLEGIGQTQVNTKVDMTFARALKAMLRQDPDVVMVGEIRDLETAEIAVQASLTGHLVLSTLHTNTAIGAVTRLKDMGIEPFLLSSSLIGVVAQRLVRTLCPHCATWQAADSFEKGLFENIEHPQELKLPQPQGCERCGNTGFSGRTAIYEIVPVDDHMRRLIHGNAAEYELENYARQQSGSIRDDGLRKVLAGKTTIEEVLRVTNEAAES</sequence>
<organism evidence="19 20">
    <name type="scientific">Acinetobacter lwoffii</name>
    <dbReference type="NCBI Taxonomy" id="28090"/>
    <lineage>
        <taxon>Bacteria</taxon>
        <taxon>Pseudomonadati</taxon>
        <taxon>Pseudomonadota</taxon>
        <taxon>Gammaproteobacteria</taxon>
        <taxon>Moraxellales</taxon>
        <taxon>Moraxellaceae</taxon>
        <taxon>Acinetobacter</taxon>
    </lineage>
</organism>
<reference evidence="19" key="1">
    <citation type="journal article" date="2021" name="PeerJ">
        <title>Extensive microbial diversity within the chicken gut microbiome revealed by metagenomics and culture.</title>
        <authorList>
            <person name="Gilroy R."/>
            <person name="Ravi A."/>
            <person name="Getino M."/>
            <person name="Pursley I."/>
            <person name="Horton D.L."/>
            <person name="Alikhan N.F."/>
            <person name="Baker D."/>
            <person name="Gharbi K."/>
            <person name="Hall N."/>
            <person name="Watson M."/>
            <person name="Adriaenssens E.M."/>
            <person name="Foster-Nyarko E."/>
            <person name="Jarju S."/>
            <person name="Secka A."/>
            <person name="Antonio M."/>
            <person name="Oren A."/>
            <person name="Chaudhuri R.R."/>
            <person name="La Ragione R."/>
            <person name="Hildebrand F."/>
            <person name="Pallen M.J."/>
        </authorList>
    </citation>
    <scope>NUCLEOTIDE SEQUENCE</scope>
    <source>
        <strain evidence="19">CHK135-1449</strain>
    </source>
</reference>
<dbReference type="EMBL" id="DYWX01000029">
    <property type="protein sequence ID" value="HJF27153.1"/>
    <property type="molecule type" value="Genomic_DNA"/>
</dbReference>
<evidence type="ECO:0000313" key="19">
    <source>
        <dbReference type="EMBL" id="HJF27153.1"/>
    </source>
</evidence>
<comment type="catalytic activity">
    <reaction evidence="16">
        <text>ATP + H2O + cellular proteinSide 1 = ADP + phosphate + cellular proteinSide 2.</text>
        <dbReference type="EC" id="7.4.2.8"/>
    </reaction>
</comment>
<keyword evidence="14" id="KW-1278">Translocase</keyword>
<protein>
    <recommendedName>
        <fullName evidence="17">Type II secretion system protein E</fullName>
        <shortName evidence="17">T2SS protein E</shortName>
    </recommendedName>
    <alternativeName>
        <fullName evidence="17">Type II traffic warden ATPase</fullName>
    </alternativeName>
</protein>
<evidence type="ECO:0000256" key="13">
    <source>
        <dbReference type="ARBA" id="ARBA00022927"/>
    </source>
</evidence>
<dbReference type="Gene3D" id="3.30.300.160">
    <property type="entry name" value="Type II secretion system, protein E, N-terminal domain"/>
    <property type="match status" value="1"/>
</dbReference>
<keyword evidence="11" id="KW-0862">Zinc</keyword>
<dbReference type="FunFam" id="3.40.50.300:FF:000398">
    <property type="entry name" value="Type IV pilus assembly ATPase PilB"/>
    <property type="match status" value="1"/>
</dbReference>
<dbReference type="FunFam" id="3.30.450.90:FF:000001">
    <property type="entry name" value="Type II secretion system ATPase GspE"/>
    <property type="match status" value="1"/>
</dbReference>
<evidence type="ECO:0000256" key="3">
    <source>
        <dbReference type="ARBA" id="ARBA00004496"/>
    </source>
</evidence>
<evidence type="ECO:0000256" key="7">
    <source>
        <dbReference type="ARBA" id="ARBA00022475"/>
    </source>
</evidence>
<keyword evidence="10 17" id="KW-0547">Nucleotide-binding</keyword>
<dbReference type="AlphaFoldDB" id="A0A9D2ZY98"/>
<dbReference type="GO" id="GO:0015627">
    <property type="term" value="C:type II protein secretion system complex"/>
    <property type="evidence" value="ECO:0007669"/>
    <property type="project" value="UniProtKB-UniRule"/>
</dbReference>
<evidence type="ECO:0000256" key="15">
    <source>
        <dbReference type="ARBA" id="ARBA00023136"/>
    </source>
</evidence>
<evidence type="ECO:0000256" key="14">
    <source>
        <dbReference type="ARBA" id="ARBA00022967"/>
    </source>
</evidence>
<accession>A0A9D2ZY98</accession>
<dbReference type="GO" id="GO:0005737">
    <property type="term" value="C:cytoplasm"/>
    <property type="evidence" value="ECO:0007669"/>
    <property type="project" value="UniProtKB-SubCell"/>
</dbReference>
<keyword evidence="7" id="KW-1003">Cell membrane</keyword>
<evidence type="ECO:0000256" key="9">
    <source>
        <dbReference type="ARBA" id="ARBA00022723"/>
    </source>
</evidence>